<evidence type="ECO:0000313" key="8">
    <source>
        <dbReference type="EMBL" id="EMG46087.1"/>
    </source>
</evidence>
<dbReference type="GO" id="GO:0009277">
    <property type="term" value="C:fungal-type cell wall"/>
    <property type="evidence" value="ECO:0007669"/>
    <property type="project" value="TreeGrafter"/>
</dbReference>
<dbReference type="STRING" id="1245528.M3HFU1"/>
<name>M3HFU1_CANMX</name>
<keyword evidence="9" id="KW-1185">Reference proteome</keyword>
<gene>
    <name evidence="8" type="ORF">G210_3679</name>
</gene>
<evidence type="ECO:0000256" key="5">
    <source>
        <dbReference type="ARBA" id="ARBA00022525"/>
    </source>
</evidence>
<accession>M3HFU1</accession>
<dbReference type="HOGENOM" id="CLU_035846_2_0_1"/>
<keyword evidence="4" id="KW-0134">Cell wall</keyword>
<comment type="subcellular location">
    <subcellularLocation>
        <location evidence="2">Cell membrane</location>
        <topology evidence="2">Lipid-anchor</topology>
        <topology evidence="2">GPI-anchor</topology>
    </subcellularLocation>
    <subcellularLocation>
        <location evidence="1">Secreted</location>
        <location evidence="1">Cell wall</location>
    </subcellularLocation>
</comment>
<comment type="similarity">
    <text evidence="3">Belongs to the SPS2 family.</text>
</comment>
<protein>
    <recommendedName>
        <fullName evidence="10">Sporulation-specific protein 22</fullName>
    </recommendedName>
</protein>
<dbReference type="SUPFAM" id="SSF52058">
    <property type="entry name" value="L domain-like"/>
    <property type="match status" value="3"/>
</dbReference>
<dbReference type="GO" id="GO:0031505">
    <property type="term" value="P:fungal-type cell wall organization"/>
    <property type="evidence" value="ECO:0007669"/>
    <property type="project" value="TreeGrafter"/>
</dbReference>
<sequence>MIQADLVTTNVTQSRNDDLLDLPSFPSPRPQPPSMNIEMDIPSHCRQNDFFISTQEQLEEIANCEIIVGNVIIHEFDYPIITFTNLEKILGNLTIKKSPEVVRIEAPLMELISATFSMFELTSLALISFPALKWVNVLDWKILPILSNVHFNNEIQGIESITISDTSLTGFSGFLADTIDNLDINNNRFLDTIESNVETINGKLHIGANANDAKVSFPKLKSINLVSISNVERLHLNELESVERSLSLSNNYFQQIKLPKLNYIGGTLSLSQNEALNDIEFPSLNELGGGLVLINNTLIERINFFPRLKIIGGALELVGAIKEISLKNLKLVKGSALVKSTSPLFDCARWSKSDIILVVRGGKIECTDSNNEKITSRTKEDGGELIANTTFDIEYSETSNLATNAVKKFSISQFIIMMISSLIMI</sequence>
<dbReference type="EMBL" id="AOGT01002150">
    <property type="protein sequence ID" value="EMG46087.1"/>
    <property type="molecule type" value="Genomic_DNA"/>
</dbReference>
<evidence type="ECO:0000256" key="6">
    <source>
        <dbReference type="ARBA" id="ARBA00022729"/>
    </source>
</evidence>
<evidence type="ECO:0000256" key="3">
    <source>
        <dbReference type="ARBA" id="ARBA00005798"/>
    </source>
</evidence>
<dbReference type="eggNOG" id="ENOG502QT4Q">
    <property type="taxonomic scope" value="Eukaryota"/>
</dbReference>
<dbReference type="PANTHER" id="PTHR31018">
    <property type="entry name" value="SPORULATION-SPECIFIC PROTEIN-RELATED"/>
    <property type="match status" value="1"/>
</dbReference>
<keyword evidence="7" id="KW-0325">Glycoprotein</keyword>
<dbReference type="InterPro" id="IPR036941">
    <property type="entry name" value="Rcpt_L-dom_sf"/>
</dbReference>
<dbReference type="OrthoDB" id="536881at2759"/>
<evidence type="ECO:0000256" key="1">
    <source>
        <dbReference type="ARBA" id="ARBA00004191"/>
    </source>
</evidence>
<reference evidence="8 9" key="1">
    <citation type="submission" date="2013-02" db="EMBL/GenBank/DDBJ databases">
        <title>Genome sequence of Candida maltosa Xu316, a potential industrial strain for xylitol and ethanol production.</title>
        <authorList>
            <person name="Yu J."/>
            <person name="Wang Q."/>
            <person name="Geng X."/>
            <person name="Bao W."/>
            <person name="He P."/>
            <person name="Cai J."/>
        </authorList>
    </citation>
    <scope>NUCLEOTIDE SEQUENCE [LARGE SCALE GENOMIC DNA]</scope>
    <source>
        <strain evidence="9">Xu316</strain>
    </source>
</reference>
<keyword evidence="5" id="KW-0964">Secreted</keyword>
<evidence type="ECO:0008006" key="10">
    <source>
        <dbReference type="Google" id="ProtNLM"/>
    </source>
</evidence>
<dbReference type="GO" id="GO:0005886">
    <property type="term" value="C:plasma membrane"/>
    <property type="evidence" value="ECO:0007669"/>
    <property type="project" value="UniProtKB-SubCell"/>
</dbReference>
<comment type="caution">
    <text evidence="8">The sequence shown here is derived from an EMBL/GenBank/DDBJ whole genome shotgun (WGS) entry which is preliminary data.</text>
</comment>
<evidence type="ECO:0000256" key="7">
    <source>
        <dbReference type="ARBA" id="ARBA00023180"/>
    </source>
</evidence>
<dbReference type="Gene3D" id="3.80.20.20">
    <property type="entry name" value="Receptor L-domain"/>
    <property type="match status" value="1"/>
</dbReference>
<keyword evidence="6" id="KW-0732">Signal</keyword>
<dbReference type="Proteomes" id="UP000011777">
    <property type="component" value="Unassembled WGS sequence"/>
</dbReference>
<dbReference type="InterPro" id="IPR051648">
    <property type="entry name" value="CWI-Assembly_Regulator"/>
</dbReference>
<dbReference type="OMA" id="NNNRYME"/>
<evidence type="ECO:0000313" key="9">
    <source>
        <dbReference type="Proteomes" id="UP000011777"/>
    </source>
</evidence>
<evidence type="ECO:0000256" key="2">
    <source>
        <dbReference type="ARBA" id="ARBA00004609"/>
    </source>
</evidence>
<dbReference type="PANTHER" id="PTHR31018:SF3">
    <property type="entry name" value="RECEPTOR PROTEIN-TYROSINE KINASE"/>
    <property type="match status" value="1"/>
</dbReference>
<dbReference type="AlphaFoldDB" id="M3HFU1"/>
<dbReference type="GO" id="GO:0009986">
    <property type="term" value="C:cell surface"/>
    <property type="evidence" value="ECO:0007669"/>
    <property type="project" value="TreeGrafter"/>
</dbReference>
<evidence type="ECO:0000256" key="4">
    <source>
        <dbReference type="ARBA" id="ARBA00022512"/>
    </source>
</evidence>
<proteinExistence type="inferred from homology"/>
<organism evidence="8 9">
    <name type="scientific">Candida maltosa (strain Xu316)</name>
    <name type="common">Yeast</name>
    <dbReference type="NCBI Taxonomy" id="1245528"/>
    <lineage>
        <taxon>Eukaryota</taxon>
        <taxon>Fungi</taxon>
        <taxon>Dikarya</taxon>
        <taxon>Ascomycota</taxon>
        <taxon>Saccharomycotina</taxon>
        <taxon>Pichiomycetes</taxon>
        <taxon>Debaryomycetaceae</taxon>
        <taxon>Candida/Lodderomyces clade</taxon>
        <taxon>Candida</taxon>
    </lineage>
</organism>